<organism evidence="1">
    <name type="scientific">bioreactor metagenome</name>
    <dbReference type="NCBI Taxonomy" id="1076179"/>
    <lineage>
        <taxon>unclassified sequences</taxon>
        <taxon>metagenomes</taxon>
        <taxon>ecological metagenomes</taxon>
    </lineage>
</organism>
<gene>
    <name evidence="1" type="ORF">SDC9_43573</name>
</gene>
<evidence type="ECO:0008006" key="2">
    <source>
        <dbReference type="Google" id="ProtNLM"/>
    </source>
</evidence>
<dbReference type="EMBL" id="VSSQ01000553">
    <property type="protein sequence ID" value="MPL97382.1"/>
    <property type="molecule type" value="Genomic_DNA"/>
</dbReference>
<protein>
    <recommendedName>
        <fullName evidence="2">Outer membrane protein beta-barrel domain-containing protein</fullName>
    </recommendedName>
</protein>
<reference evidence="1" key="1">
    <citation type="submission" date="2019-08" db="EMBL/GenBank/DDBJ databases">
        <authorList>
            <person name="Kucharzyk K."/>
            <person name="Murdoch R.W."/>
            <person name="Higgins S."/>
            <person name="Loffler F."/>
        </authorList>
    </citation>
    <scope>NUCLEOTIDE SEQUENCE</scope>
</reference>
<comment type="caution">
    <text evidence="1">The sequence shown here is derived from an EMBL/GenBank/DDBJ whole genome shotgun (WGS) entry which is preliminary data.</text>
</comment>
<dbReference type="AlphaFoldDB" id="A0A644W3V2"/>
<name>A0A644W3V2_9ZZZZ</name>
<proteinExistence type="predicted"/>
<evidence type="ECO:0000313" key="1">
    <source>
        <dbReference type="EMBL" id="MPL97382.1"/>
    </source>
</evidence>
<accession>A0A644W3V2</accession>
<sequence length="201" mass="23436">MNFAKLSFYIVAICLLLDIPAHAQSRIATMFNENSQFVGIQFNPYINSLDRLWQTSYYPGKSKIKVYAIRYGIEVPKNLFLAVDLSFYNSKNKANSEYYFEFKPGILGRYIFFSKKNVSIITELGGYYRFISFDFPGINNYPPDVIKGLKKPKPGWYTSAGMGINLYKKKVTLDLMVKYSPDIWFEGYHFAPTYKLNYHFK</sequence>